<accession>A0ABN9RIY1</accession>
<dbReference type="EMBL" id="CAUYUJ010006825">
    <property type="protein sequence ID" value="CAK0818783.1"/>
    <property type="molecule type" value="Genomic_DNA"/>
</dbReference>
<feature type="region of interest" description="Disordered" evidence="1">
    <location>
        <begin position="14"/>
        <end position="43"/>
    </location>
</feature>
<dbReference type="Proteomes" id="UP001189429">
    <property type="component" value="Unassembled WGS sequence"/>
</dbReference>
<sequence length="106" mass="11978">MYYCRALPKGLRTETASKARDATHALGHETGRKGMMRRRRRKDGTMSRYTALLTRHGWHSTIRATSVDCASSEALVRPSDVAGDEIRRPCRRVREICPSKTLPVPP</sequence>
<proteinExistence type="predicted"/>
<evidence type="ECO:0000313" key="3">
    <source>
        <dbReference type="Proteomes" id="UP001189429"/>
    </source>
</evidence>
<evidence type="ECO:0000313" key="2">
    <source>
        <dbReference type="EMBL" id="CAK0818783.1"/>
    </source>
</evidence>
<organism evidence="2 3">
    <name type="scientific">Prorocentrum cordatum</name>
    <dbReference type="NCBI Taxonomy" id="2364126"/>
    <lineage>
        <taxon>Eukaryota</taxon>
        <taxon>Sar</taxon>
        <taxon>Alveolata</taxon>
        <taxon>Dinophyceae</taxon>
        <taxon>Prorocentrales</taxon>
        <taxon>Prorocentraceae</taxon>
        <taxon>Prorocentrum</taxon>
    </lineage>
</organism>
<evidence type="ECO:0000256" key="1">
    <source>
        <dbReference type="SAM" id="MobiDB-lite"/>
    </source>
</evidence>
<feature type="compositionally biased region" description="Basic and acidic residues" evidence="1">
    <location>
        <begin position="14"/>
        <end position="32"/>
    </location>
</feature>
<comment type="caution">
    <text evidence="2">The sequence shown here is derived from an EMBL/GenBank/DDBJ whole genome shotgun (WGS) entry which is preliminary data.</text>
</comment>
<name>A0ABN9RIY1_9DINO</name>
<keyword evidence="3" id="KW-1185">Reference proteome</keyword>
<gene>
    <name evidence="2" type="ORF">PCOR1329_LOCUS20938</name>
</gene>
<protein>
    <submittedName>
        <fullName evidence="2">Uncharacterized protein</fullName>
    </submittedName>
</protein>
<reference evidence="2" key="1">
    <citation type="submission" date="2023-10" db="EMBL/GenBank/DDBJ databases">
        <authorList>
            <person name="Chen Y."/>
            <person name="Shah S."/>
            <person name="Dougan E. K."/>
            <person name="Thang M."/>
            <person name="Chan C."/>
        </authorList>
    </citation>
    <scope>NUCLEOTIDE SEQUENCE [LARGE SCALE GENOMIC DNA]</scope>
</reference>